<keyword evidence="1" id="KW-1133">Transmembrane helix</keyword>
<proteinExistence type="predicted"/>
<feature type="transmembrane region" description="Helical" evidence="1">
    <location>
        <begin position="21"/>
        <end position="40"/>
    </location>
</feature>
<dbReference type="RefSeq" id="WP_033082686.1">
    <property type="nucleotide sequence ID" value="NZ_JQEC01000039.1"/>
</dbReference>
<protein>
    <submittedName>
        <fullName evidence="2">Uncharacterized protein</fullName>
    </submittedName>
</protein>
<feature type="transmembrane region" description="Helical" evidence="1">
    <location>
        <begin position="46"/>
        <end position="63"/>
    </location>
</feature>
<organism evidence="2 3">
    <name type="scientific">Colwellia psychrerythraea</name>
    <name type="common">Vibrio psychroerythus</name>
    <dbReference type="NCBI Taxonomy" id="28229"/>
    <lineage>
        <taxon>Bacteria</taxon>
        <taxon>Pseudomonadati</taxon>
        <taxon>Pseudomonadota</taxon>
        <taxon>Gammaproteobacteria</taxon>
        <taxon>Alteromonadales</taxon>
        <taxon>Colwelliaceae</taxon>
        <taxon>Colwellia</taxon>
    </lineage>
</organism>
<keyword evidence="1" id="KW-0472">Membrane</keyword>
<dbReference type="OrthoDB" id="1551090at2"/>
<keyword evidence="1" id="KW-0812">Transmembrane</keyword>
<comment type="caution">
    <text evidence="2">The sequence shown here is derived from an EMBL/GenBank/DDBJ whole genome shotgun (WGS) entry which is preliminary data.</text>
</comment>
<feature type="transmembrane region" description="Helical" evidence="1">
    <location>
        <begin position="83"/>
        <end position="105"/>
    </location>
</feature>
<dbReference type="Proteomes" id="UP000029868">
    <property type="component" value="Unassembled WGS sequence"/>
</dbReference>
<feature type="transmembrane region" description="Helical" evidence="1">
    <location>
        <begin position="117"/>
        <end position="135"/>
    </location>
</feature>
<dbReference type="PATRIC" id="fig|28229.3.peg.2659"/>
<name>A0A099KQ58_COLPS</name>
<evidence type="ECO:0000256" key="1">
    <source>
        <dbReference type="SAM" id="Phobius"/>
    </source>
</evidence>
<dbReference type="EMBL" id="JQEC01000039">
    <property type="protein sequence ID" value="KGJ91783.1"/>
    <property type="molecule type" value="Genomic_DNA"/>
</dbReference>
<evidence type="ECO:0000313" key="3">
    <source>
        <dbReference type="Proteomes" id="UP000029868"/>
    </source>
</evidence>
<dbReference type="AlphaFoldDB" id="A0A099KQ58"/>
<gene>
    <name evidence="2" type="ORF">GAB14E_2940</name>
</gene>
<reference evidence="2 3" key="1">
    <citation type="submission" date="2014-08" db="EMBL/GenBank/DDBJ databases">
        <title>Genomic and Phenotypic Diversity of Colwellia psychrerythraea strains from Disparate Marine Basins.</title>
        <authorList>
            <person name="Techtmann S.M."/>
            <person name="Stelling S.C."/>
            <person name="Utturkar S.M."/>
            <person name="Alshibli N."/>
            <person name="Harris A."/>
            <person name="Brown S.D."/>
            <person name="Hazen T.C."/>
        </authorList>
    </citation>
    <scope>NUCLEOTIDE SEQUENCE [LARGE SCALE GENOMIC DNA]</scope>
    <source>
        <strain evidence="2 3">GAB14E</strain>
    </source>
</reference>
<evidence type="ECO:0000313" key="2">
    <source>
        <dbReference type="EMBL" id="KGJ91783.1"/>
    </source>
</evidence>
<accession>A0A099KQ58</accession>
<sequence>MSKQKCENSSYQTKNKTNTVTLRNWTTAWLITMAIAAFAPKYIWEFNTALTITAVLINLAVGFKMLIVNRDYLRGLDEMQRTILLEAMALALGVGLVIGLSYELLEDIKLITYQPEMPHIVFLMVITYGLAVISGHRKYQ</sequence>